<dbReference type="OrthoDB" id="7222937at2"/>
<name>A0A2T6ABM1_9RHOB</name>
<dbReference type="AlphaFoldDB" id="A0A2T6ABM1"/>
<sequence length="61" mass="7015">MENKIRDIGKLAMAYLADVAVASIVLEQSFEFLFNVWMLPKGWRKGHGRNRHDKIGKDLCP</sequence>
<dbReference type="RefSeq" id="WP_107978410.1">
    <property type="nucleotide sequence ID" value="NZ_BMEZ01000029.1"/>
</dbReference>
<evidence type="ECO:0000313" key="2">
    <source>
        <dbReference type="Proteomes" id="UP000244069"/>
    </source>
</evidence>
<organism evidence="1 2">
    <name type="scientific">Allosediminivita pacifica</name>
    <dbReference type="NCBI Taxonomy" id="1267769"/>
    <lineage>
        <taxon>Bacteria</taxon>
        <taxon>Pseudomonadati</taxon>
        <taxon>Pseudomonadota</taxon>
        <taxon>Alphaproteobacteria</taxon>
        <taxon>Rhodobacterales</taxon>
        <taxon>Paracoccaceae</taxon>
        <taxon>Allosediminivita</taxon>
    </lineage>
</organism>
<comment type="caution">
    <text evidence="1">The sequence shown here is derived from an EMBL/GenBank/DDBJ whole genome shotgun (WGS) entry which is preliminary data.</text>
</comment>
<protein>
    <submittedName>
        <fullName evidence="1">Uncharacterized protein</fullName>
    </submittedName>
</protein>
<accession>A0A2T6ABM1</accession>
<dbReference type="Proteomes" id="UP000244069">
    <property type="component" value="Unassembled WGS sequence"/>
</dbReference>
<evidence type="ECO:0000313" key="1">
    <source>
        <dbReference type="EMBL" id="PTX41209.1"/>
    </source>
</evidence>
<dbReference type="EMBL" id="QBKN01000031">
    <property type="protein sequence ID" value="PTX41209.1"/>
    <property type="molecule type" value="Genomic_DNA"/>
</dbReference>
<keyword evidence="2" id="KW-1185">Reference proteome</keyword>
<proteinExistence type="predicted"/>
<gene>
    <name evidence="1" type="ORF">C8N44_13151</name>
</gene>
<reference evidence="1 2" key="1">
    <citation type="submission" date="2018-04" db="EMBL/GenBank/DDBJ databases">
        <title>Genomic Encyclopedia of Archaeal and Bacterial Type Strains, Phase II (KMG-II): from individual species to whole genera.</title>
        <authorList>
            <person name="Goeker M."/>
        </authorList>
    </citation>
    <scope>NUCLEOTIDE SEQUENCE [LARGE SCALE GENOMIC DNA]</scope>
    <source>
        <strain evidence="1 2">DSM 29329</strain>
    </source>
</reference>